<evidence type="ECO:0000256" key="1">
    <source>
        <dbReference type="ARBA" id="ARBA00008842"/>
    </source>
</evidence>
<dbReference type="PROSITE" id="PS01013">
    <property type="entry name" value="OSBP"/>
    <property type="match status" value="1"/>
</dbReference>
<feature type="compositionally biased region" description="Low complexity" evidence="3">
    <location>
        <begin position="40"/>
        <end position="50"/>
    </location>
</feature>
<feature type="compositionally biased region" description="Basic and acidic residues" evidence="3">
    <location>
        <begin position="278"/>
        <end position="289"/>
    </location>
</feature>
<name>A0A427XME2_9TREE</name>
<reference evidence="4 5" key="1">
    <citation type="submission" date="2018-11" db="EMBL/GenBank/DDBJ databases">
        <title>Genome sequence of Apiotrichum porosum DSM 27194.</title>
        <authorList>
            <person name="Aliyu H."/>
            <person name="Gorte O."/>
            <person name="Ochsenreither K."/>
        </authorList>
    </citation>
    <scope>NUCLEOTIDE SEQUENCE [LARGE SCALE GENOMIC DNA]</scope>
    <source>
        <strain evidence="4 5">DSM 27194</strain>
    </source>
</reference>
<accession>A0A427XME2</accession>
<evidence type="ECO:0008006" key="6">
    <source>
        <dbReference type="Google" id="ProtNLM"/>
    </source>
</evidence>
<dbReference type="InterPro" id="IPR000648">
    <property type="entry name" value="Oxysterol-bd"/>
</dbReference>
<proteinExistence type="inferred from homology"/>
<organism evidence="4 5">
    <name type="scientific">Apiotrichum porosum</name>
    <dbReference type="NCBI Taxonomy" id="105984"/>
    <lineage>
        <taxon>Eukaryota</taxon>
        <taxon>Fungi</taxon>
        <taxon>Dikarya</taxon>
        <taxon>Basidiomycota</taxon>
        <taxon>Agaricomycotina</taxon>
        <taxon>Tremellomycetes</taxon>
        <taxon>Trichosporonales</taxon>
        <taxon>Trichosporonaceae</taxon>
        <taxon>Apiotrichum</taxon>
    </lineage>
</organism>
<dbReference type="InterPro" id="IPR018494">
    <property type="entry name" value="Oxysterol-bd_CS"/>
</dbReference>
<evidence type="ECO:0000256" key="3">
    <source>
        <dbReference type="SAM" id="MobiDB-lite"/>
    </source>
</evidence>
<evidence type="ECO:0000313" key="4">
    <source>
        <dbReference type="EMBL" id="RSH79924.1"/>
    </source>
</evidence>
<comment type="similarity">
    <text evidence="1 2">Belongs to the OSBP family.</text>
</comment>
<keyword evidence="5" id="KW-1185">Reference proteome</keyword>
<evidence type="ECO:0000313" key="5">
    <source>
        <dbReference type="Proteomes" id="UP000279236"/>
    </source>
</evidence>
<dbReference type="GO" id="GO:0005829">
    <property type="term" value="C:cytosol"/>
    <property type="evidence" value="ECO:0007669"/>
    <property type="project" value="TreeGrafter"/>
</dbReference>
<protein>
    <recommendedName>
        <fullName evidence="6">Oxysterol binding protein</fullName>
    </recommendedName>
</protein>
<feature type="compositionally biased region" description="Pro residues" evidence="3">
    <location>
        <begin position="20"/>
        <end position="39"/>
    </location>
</feature>
<dbReference type="GO" id="GO:0032934">
    <property type="term" value="F:sterol binding"/>
    <property type="evidence" value="ECO:0007669"/>
    <property type="project" value="TreeGrafter"/>
</dbReference>
<dbReference type="Gene3D" id="2.40.160.120">
    <property type="match status" value="1"/>
</dbReference>
<feature type="compositionally biased region" description="Polar residues" evidence="3">
    <location>
        <begin position="1"/>
        <end position="13"/>
    </location>
</feature>
<feature type="region of interest" description="Disordered" evidence="3">
    <location>
        <begin position="260"/>
        <end position="300"/>
    </location>
</feature>
<gene>
    <name evidence="4" type="ORF">EHS24_009592</name>
</gene>
<dbReference type="Proteomes" id="UP000279236">
    <property type="component" value="Unassembled WGS sequence"/>
</dbReference>
<dbReference type="Gene3D" id="3.30.70.3490">
    <property type="match status" value="1"/>
</dbReference>
<dbReference type="PANTHER" id="PTHR10972">
    <property type="entry name" value="OXYSTEROL-BINDING PROTEIN-RELATED"/>
    <property type="match status" value="1"/>
</dbReference>
<dbReference type="RefSeq" id="XP_028475033.1">
    <property type="nucleotide sequence ID" value="XM_028624865.1"/>
</dbReference>
<feature type="region of interest" description="Disordered" evidence="3">
    <location>
        <begin position="1"/>
        <end position="50"/>
    </location>
</feature>
<comment type="caution">
    <text evidence="4">The sequence shown here is derived from an EMBL/GenBank/DDBJ whole genome shotgun (WGS) entry which is preliminary data.</text>
</comment>
<feature type="compositionally biased region" description="Low complexity" evidence="3">
    <location>
        <begin position="290"/>
        <end position="300"/>
    </location>
</feature>
<dbReference type="OrthoDB" id="48057at2759"/>
<dbReference type="AlphaFoldDB" id="A0A427XME2"/>
<dbReference type="GeneID" id="39594135"/>
<sequence>MVTTAYPTPNSSPELHPNLNPAPKPLSIAIPPPSPPATPPTLAAPASPTISETATQEFTDDTGAPATLPEVGGGGEEGKLKVLLGLLKKLPAWWAAWTRGTPSTLLSVPSCPLPTAHLHCTTLPLISETGSGALCLPLSSELPELTLCRLVGVKDVANLRLSLPASLLEPVPNLEYWQYADRADIFAAIGDSDDDLERMIAVLRFLFSKDLKFVRSRLGKPYNSALGEHFRCSWRVPPLILDKQSGVPIVRTHVHVPLPNEPPYGGQGGSGWATPVLRPEDGGKSKDGSESSSIRSTTSSKFDKSSIKAAAMADKKRGLATPSQASFDMSALRQAIPGPGDEVLPREPDAGVKDSEKVTVVFLCEQTSHHPPVSAAYYHCPERGIEAVGIDQIVAKVSFPSIRLGPGPQNKGIFVRITRDGPGKGEEYQITHPAAQVNGILKGSYYGTMSESISVTVRGTDDAKTRLRCLIEYKDESWLGKPRFLIEGVIYRYNVGNADEAALAESWTKCKQVPADKVVAQLEGNWMRQIRYRYKGDKEWKILLDLDELALIPKIVRPLDEQEEQESRRLWDPVTQNLVSKNWGEATRQKQIIEQRQRDIATKLKATGELHEPRFFEKEYTDGRPVLTAAGLEVVQAEIARVQGL</sequence>
<dbReference type="SUPFAM" id="SSF144000">
    <property type="entry name" value="Oxysterol-binding protein-like"/>
    <property type="match status" value="1"/>
</dbReference>
<evidence type="ECO:0000256" key="2">
    <source>
        <dbReference type="RuleBase" id="RU003844"/>
    </source>
</evidence>
<dbReference type="EMBL" id="RSCE01000009">
    <property type="protein sequence ID" value="RSH79924.1"/>
    <property type="molecule type" value="Genomic_DNA"/>
</dbReference>
<dbReference type="GO" id="GO:0016020">
    <property type="term" value="C:membrane"/>
    <property type="evidence" value="ECO:0007669"/>
    <property type="project" value="TreeGrafter"/>
</dbReference>
<dbReference type="STRING" id="105984.A0A427XME2"/>
<dbReference type="PANTHER" id="PTHR10972:SF212">
    <property type="entry name" value="OXYSTEROL-BINDING PROTEIN-LIKE PROTEIN 1"/>
    <property type="match status" value="1"/>
</dbReference>
<dbReference type="InterPro" id="IPR037239">
    <property type="entry name" value="OSBP_sf"/>
</dbReference>
<dbReference type="Pfam" id="PF01237">
    <property type="entry name" value="Oxysterol_BP"/>
    <property type="match status" value="2"/>
</dbReference>